<dbReference type="AlphaFoldDB" id="A0A3S8U4P9"/>
<gene>
    <name evidence="2" type="ORF">EI545_06895</name>
</gene>
<protein>
    <submittedName>
        <fullName evidence="2">Uncharacterized protein</fullName>
    </submittedName>
</protein>
<dbReference type="OrthoDB" id="6088067at2"/>
<dbReference type="EMBL" id="CP034328">
    <property type="protein sequence ID" value="AZL58584.1"/>
    <property type="molecule type" value="Genomic_DNA"/>
</dbReference>
<accession>A0A3S8U4P9</accession>
<dbReference type="Proteomes" id="UP000282002">
    <property type="component" value="Chromosome"/>
</dbReference>
<feature type="signal peptide" evidence="1">
    <location>
        <begin position="1"/>
        <end position="16"/>
    </location>
</feature>
<organism evidence="2 3">
    <name type="scientific">Tabrizicola piscis</name>
    <dbReference type="NCBI Taxonomy" id="2494374"/>
    <lineage>
        <taxon>Bacteria</taxon>
        <taxon>Pseudomonadati</taxon>
        <taxon>Pseudomonadota</taxon>
        <taxon>Alphaproteobacteria</taxon>
        <taxon>Rhodobacterales</taxon>
        <taxon>Paracoccaceae</taxon>
        <taxon>Tabrizicola</taxon>
    </lineage>
</organism>
<proteinExistence type="predicted"/>
<sequence>MLRPLLLALIACPAAAQDAAWPDEFAATISDSQSMCADFAIAPEAVTQRDLNGDGTLDWVLDTAGFSCADSYGTFCGTGGCAVETLIDGVKGSLLLLSWDTVTDGGTTYLTAPNRSGETVRFLWSGNEWQLQ</sequence>
<keyword evidence="3" id="KW-1185">Reference proteome</keyword>
<feature type="chain" id="PRO_5019345150" evidence="1">
    <location>
        <begin position="17"/>
        <end position="132"/>
    </location>
</feature>
<evidence type="ECO:0000313" key="3">
    <source>
        <dbReference type="Proteomes" id="UP000282002"/>
    </source>
</evidence>
<evidence type="ECO:0000256" key="1">
    <source>
        <dbReference type="SAM" id="SignalP"/>
    </source>
</evidence>
<keyword evidence="1" id="KW-0732">Signal</keyword>
<name>A0A3S8U4P9_9RHOB</name>
<dbReference type="KEGG" id="taw:EI545_06895"/>
<evidence type="ECO:0000313" key="2">
    <source>
        <dbReference type="EMBL" id="AZL58584.1"/>
    </source>
</evidence>
<dbReference type="RefSeq" id="WP_125324785.1">
    <property type="nucleotide sequence ID" value="NZ_CP034328.1"/>
</dbReference>
<reference evidence="2 3" key="1">
    <citation type="submission" date="2018-12" db="EMBL/GenBank/DDBJ databases">
        <title>Complete genome sequencing of Tabrizicola sp. K13M18.</title>
        <authorList>
            <person name="Bae J.-W."/>
        </authorList>
    </citation>
    <scope>NUCLEOTIDE SEQUENCE [LARGE SCALE GENOMIC DNA]</scope>
    <source>
        <strain evidence="2 3">K13M18</strain>
    </source>
</reference>